<evidence type="ECO:0000313" key="1">
    <source>
        <dbReference type="EnsemblPlants" id="PGSC0003DMT400019526"/>
    </source>
</evidence>
<evidence type="ECO:0000313" key="2">
    <source>
        <dbReference type="Proteomes" id="UP000011115"/>
    </source>
</evidence>
<reference evidence="1" key="2">
    <citation type="submission" date="2015-06" db="UniProtKB">
        <authorList>
            <consortium name="EnsemblPlants"/>
        </authorList>
    </citation>
    <scope>IDENTIFICATION</scope>
    <source>
        <strain evidence="1">DM1-3 516 R44</strain>
    </source>
</reference>
<dbReference type="Proteomes" id="UP000011115">
    <property type="component" value="Unassembled WGS sequence"/>
</dbReference>
<dbReference type="InParanoid" id="M1AC72"/>
<reference evidence="2" key="1">
    <citation type="journal article" date="2011" name="Nature">
        <title>Genome sequence and analysis of the tuber crop potato.</title>
        <authorList>
            <consortium name="The Potato Genome Sequencing Consortium"/>
        </authorList>
    </citation>
    <scope>NUCLEOTIDE SEQUENCE [LARGE SCALE GENOMIC DNA]</scope>
    <source>
        <strain evidence="2">cv. DM1-3 516 R44</strain>
    </source>
</reference>
<dbReference type="PaxDb" id="4113-PGSC0003DMT400019526"/>
<accession>M1AC72</accession>
<dbReference type="HOGENOM" id="CLU_2547065_0_0_1"/>
<dbReference type="AlphaFoldDB" id="M1AC72"/>
<name>M1AC72_SOLTU</name>
<proteinExistence type="predicted"/>
<keyword evidence="2" id="KW-1185">Reference proteome</keyword>
<protein>
    <submittedName>
        <fullName evidence="1">Uncharacterized protein</fullName>
    </submittedName>
</protein>
<sequence>MSLLVACRRRCWWPRVLTGKEERDAGAEPLSAGCGCYWRCWSPVGAAGLLVANAGWSSCSPGWLSSSAAAATLPCRWLACSHS</sequence>
<dbReference type="EnsemblPlants" id="PGSC0003DMT400019527">
    <property type="protein sequence ID" value="PGSC0003DMT400019527"/>
    <property type="gene ID" value="PGSC0003DMG400007550"/>
</dbReference>
<organism evidence="1 2">
    <name type="scientific">Solanum tuberosum</name>
    <name type="common">Potato</name>
    <dbReference type="NCBI Taxonomy" id="4113"/>
    <lineage>
        <taxon>Eukaryota</taxon>
        <taxon>Viridiplantae</taxon>
        <taxon>Streptophyta</taxon>
        <taxon>Embryophyta</taxon>
        <taxon>Tracheophyta</taxon>
        <taxon>Spermatophyta</taxon>
        <taxon>Magnoliopsida</taxon>
        <taxon>eudicotyledons</taxon>
        <taxon>Gunneridae</taxon>
        <taxon>Pentapetalae</taxon>
        <taxon>asterids</taxon>
        <taxon>lamiids</taxon>
        <taxon>Solanales</taxon>
        <taxon>Solanaceae</taxon>
        <taxon>Solanoideae</taxon>
        <taxon>Solaneae</taxon>
        <taxon>Solanum</taxon>
    </lineage>
</organism>
<dbReference type="EnsemblPlants" id="PGSC0003DMT400019526">
    <property type="protein sequence ID" value="PGSC0003DMT400019526"/>
    <property type="gene ID" value="PGSC0003DMG400007549"/>
</dbReference>
<dbReference type="Gramene" id="PGSC0003DMT400019527">
    <property type="protein sequence ID" value="PGSC0003DMT400019527"/>
    <property type="gene ID" value="PGSC0003DMG400007550"/>
</dbReference>
<dbReference type="Gramene" id="PGSC0003DMT400019526">
    <property type="protein sequence ID" value="PGSC0003DMT400019526"/>
    <property type="gene ID" value="PGSC0003DMG400007549"/>
</dbReference>